<reference evidence="1" key="1">
    <citation type="submission" date="2019-08" db="EMBL/GenBank/DDBJ databases">
        <title>Genomic characterization of a novel candidate phylum (ARYD3) from a high temperature, high salinity tertiary oil reservoir in north central Oklahoma, USA.</title>
        <authorList>
            <person name="Youssef N.H."/>
            <person name="Yadav A."/>
            <person name="Elshahed M.S."/>
        </authorList>
    </citation>
    <scope>NUCLEOTIDE SEQUENCE [LARGE SCALE GENOMIC DNA]</scope>
    <source>
        <strain evidence="1">ARYD3</strain>
    </source>
</reference>
<dbReference type="AlphaFoldDB" id="A0A5D0MG66"/>
<comment type="caution">
    <text evidence="1">The sequence shown here is derived from an EMBL/GenBank/DDBJ whole genome shotgun (WGS) entry which is preliminary data.</text>
</comment>
<protein>
    <submittedName>
        <fullName evidence="1">Sel1 repeat family protein</fullName>
    </submittedName>
</protein>
<gene>
    <name evidence="1" type="ORF">FXF47_09105</name>
</gene>
<dbReference type="EMBL" id="VSIX01000134">
    <property type="protein sequence ID" value="TYB30471.1"/>
    <property type="molecule type" value="Genomic_DNA"/>
</dbReference>
<dbReference type="Gene3D" id="1.25.40.10">
    <property type="entry name" value="Tetratricopeptide repeat domain"/>
    <property type="match status" value="1"/>
</dbReference>
<dbReference type="InterPro" id="IPR052945">
    <property type="entry name" value="Mitotic_Regulator"/>
</dbReference>
<evidence type="ECO:0000313" key="2">
    <source>
        <dbReference type="Proteomes" id="UP000324143"/>
    </source>
</evidence>
<dbReference type="Pfam" id="PF08238">
    <property type="entry name" value="Sel1"/>
    <property type="match status" value="4"/>
</dbReference>
<dbReference type="PANTHER" id="PTHR43628:SF1">
    <property type="entry name" value="CHITIN SYNTHASE REGULATORY FACTOR 2-RELATED"/>
    <property type="match status" value="1"/>
</dbReference>
<sequence length="195" mass="22939">MRKKIYIMVSIIVLFSISFGESPDELLERAKAGDKEAQYEIGFYYYEKNQHEKAYKWFKKSALQDVEKSQNMLGKLYYYGKGVPEDYKKAAYWFEKSADWGNAESQLYTGHIYYNGMGVTKNIYKAFKYFREAAYNGEGEAQGKVGLMYLHGIGVEKNKEEARYWFKQCLENTNTSKTMKINIKELWNKYNLGSY</sequence>
<evidence type="ECO:0000313" key="1">
    <source>
        <dbReference type="EMBL" id="TYB30471.1"/>
    </source>
</evidence>
<dbReference type="SUPFAM" id="SSF81901">
    <property type="entry name" value="HCP-like"/>
    <property type="match status" value="1"/>
</dbReference>
<proteinExistence type="predicted"/>
<accession>A0A5D0MG66</accession>
<name>A0A5D0MG66_9BACT</name>
<keyword evidence="2" id="KW-1185">Reference proteome</keyword>
<dbReference type="Proteomes" id="UP000324143">
    <property type="component" value="Unassembled WGS sequence"/>
</dbReference>
<dbReference type="InterPro" id="IPR006597">
    <property type="entry name" value="Sel1-like"/>
</dbReference>
<dbReference type="SMART" id="SM00671">
    <property type="entry name" value="SEL1"/>
    <property type="match status" value="4"/>
</dbReference>
<organism evidence="1 2">
    <name type="scientific">Candidatus Mcinerneyibacterium aminivorans</name>
    <dbReference type="NCBI Taxonomy" id="2703815"/>
    <lineage>
        <taxon>Bacteria</taxon>
        <taxon>Candidatus Macinerneyibacteriota</taxon>
        <taxon>Candidatus Mcinerneyibacteria</taxon>
        <taxon>Candidatus Mcinerneyibacteriales</taxon>
        <taxon>Candidatus Mcinerneyibacteriaceae</taxon>
        <taxon>Candidatus Mcinerneyibacterium</taxon>
    </lineage>
</organism>
<dbReference type="PANTHER" id="PTHR43628">
    <property type="entry name" value="ACTIVATOR OF C KINASE PROTEIN 1-RELATED"/>
    <property type="match status" value="1"/>
</dbReference>
<dbReference type="InterPro" id="IPR011990">
    <property type="entry name" value="TPR-like_helical_dom_sf"/>
</dbReference>